<organism evidence="2 3">
    <name type="scientific">Sparassis crispa</name>
    <dbReference type="NCBI Taxonomy" id="139825"/>
    <lineage>
        <taxon>Eukaryota</taxon>
        <taxon>Fungi</taxon>
        <taxon>Dikarya</taxon>
        <taxon>Basidiomycota</taxon>
        <taxon>Agaricomycotina</taxon>
        <taxon>Agaricomycetes</taxon>
        <taxon>Polyporales</taxon>
        <taxon>Sparassidaceae</taxon>
        <taxon>Sparassis</taxon>
    </lineage>
</organism>
<feature type="compositionally biased region" description="Acidic residues" evidence="1">
    <location>
        <begin position="272"/>
        <end position="288"/>
    </location>
</feature>
<protein>
    <submittedName>
        <fullName evidence="2">Uncharacterized protein</fullName>
    </submittedName>
</protein>
<comment type="caution">
    <text evidence="2">The sequence shown here is derived from an EMBL/GenBank/DDBJ whole genome shotgun (WGS) entry which is preliminary data.</text>
</comment>
<proteinExistence type="predicted"/>
<feature type="compositionally biased region" description="Basic and acidic residues" evidence="1">
    <location>
        <begin position="289"/>
        <end position="298"/>
    </location>
</feature>
<dbReference type="AlphaFoldDB" id="A0A401GNF7"/>
<gene>
    <name evidence="2" type="ORF">SCP_0508020</name>
</gene>
<sequence length="486" mass="54137">MNLDGLQDANSDNTECTEYAQCPGPVYSHNVFPSEPDALGVAMETETPADRASKEDLQRRSAAREYQAMDNANAHGFERTDIAQHPWPVFSYDTLPCESNVPTDAMENHGRDNGGQDNFIDNSVYSIENMHVDRADGPPSLIDTCPTAFVFLSHLDLVDILATPPLSRSPSPKYTPSSPVYIPSSPVLSSPPSPPSSVCACTREADCHAVRACNHPLPLPHSTLSVTHDPDTRICRPMHPPGSHARCTSPDSYDGDNDLPGLVSVSRGNDSSDSESDMDLEDDTDDDDNHLQSECEREDLMRERVEEILIKAMRDVTEEVIEYPALLFPPYEPPTYLTTISSDPHIIAGDFDCPRPQIELQNLFVALIPDEKPFYLEYSKATHYLLSPEPALSNDVYFDLNNWAVVHLVIGPFFLGTIDKILGEGKVQIGGWMMSKTVRKEEYRMMVFEPVTVTIDVTYLNIPFLECFACRRSPRVGHYLMAKLQV</sequence>
<dbReference type="RefSeq" id="XP_027614659.1">
    <property type="nucleotide sequence ID" value="XM_027758858.1"/>
</dbReference>
<name>A0A401GNF7_9APHY</name>
<dbReference type="Proteomes" id="UP000287166">
    <property type="component" value="Unassembled WGS sequence"/>
</dbReference>
<evidence type="ECO:0000313" key="2">
    <source>
        <dbReference type="EMBL" id="GBE83746.1"/>
    </source>
</evidence>
<evidence type="ECO:0000256" key="1">
    <source>
        <dbReference type="SAM" id="MobiDB-lite"/>
    </source>
</evidence>
<accession>A0A401GNF7</accession>
<dbReference type="EMBL" id="BFAD01000005">
    <property type="protein sequence ID" value="GBE83746.1"/>
    <property type="molecule type" value="Genomic_DNA"/>
</dbReference>
<dbReference type="GeneID" id="38780663"/>
<feature type="region of interest" description="Disordered" evidence="1">
    <location>
        <begin position="231"/>
        <end position="298"/>
    </location>
</feature>
<reference evidence="2 3" key="1">
    <citation type="journal article" date="2018" name="Sci. Rep.">
        <title>Genome sequence of the cauliflower mushroom Sparassis crispa (Hanabiratake) and its association with beneficial usage.</title>
        <authorList>
            <person name="Kiyama R."/>
            <person name="Furutani Y."/>
            <person name="Kawaguchi K."/>
            <person name="Nakanishi T."/>
        </authorList>
    </citation>
    <scope>NUCLEOTIDE SEQUENCE [LARGE SCALE GENOMIC DNA]</scope>
</reference>
<keyword evidence="3" id="KW-1185">Reference proteome</keyword>
<evidence type="ECO:0000313" key="3">
    <source>
        <dbReference type="Proteomes" id="UP000287166"/>
    </source>
</evidence>
<dbReference type="InParanoid" id="A0A401GNF7"/>